<keyword evidence="2" id="KW-1185">Reference proteome</keyword>
<organism evidence="1 2">
    <name type="scientific">Kitasatospora paranensis</name>
    <dbReference type="NCBI Taxonomy" id="258053"/>
    <lineage>
        <taxon>Bacteria</taxon>
        <taxon>Bacillati</taxon>
        <taxon>Actinomycetota</taxon>
        <taxon>Actinomycetes</taxon>
        <taxon>Kitasatosporales</taxon>
        <taxon>Streptomycetaceae</taxon>
        <taxon>Kitasatospora</taxon>
    </lineage>
</organism>
<protein>
    <submittedName>
        <fullName evidence="1">Uncharacterized protein</fullName>
    </submittedName>
</protein>
<name>A0ABW2FZ62_9ACTN</name>
<comment type="caution">
    <text evidence="1">The sequence shown here is derived from an EMBL/GenBank/DDBJ whole genome shotgun (WGS) entry which is preliminary data.</text>
</comment>
<proteinExistence type="predicted"/>
<dbReference type="EMBL" id="JBHTAJ010000033">
    <property type="protein sequence ID" value="MFC7181573.1"/>
    <property type="molecule type" value="Genomic_DNA"/>
</dbReference>
<evidence type="ECO:0000313" key="2">
    <source>
        <dbReference type="Proteomes" id="UP001596435"/>
    </source>
</evidence>
<sequence length="70" mass="7622">MAAIRARVGPLMRAYNFAHGDWCHLGLADLLDAATADWIPAHLRIPPAERAAFHTWAMRIADGGDSRTGP</sequence>
<dbReference type="Proteomes" id="UP001596435">
    <property type="component" value="Unassembled WGS sequence"/>
</dbReference>
<reference evidence="2" key="1">
    <citation type="journal article" date="2019" name="Int. J. Syst. Evol. Microbiol.">
        <title>The Global Catalogue of Microorganisms (GCM) 10K type strain sequencing project: providing services to taxonomists for standard genome sequencing and annotation.</title>
        <authorList>
            <consortium name="The Broad Institute Genomics Platform"/>
            <consortium name="The Broad Institute Genome Sequencing Center for Infectious Disease"/>
            <person name="Wu L."/>
            <person name="Ma J."/>
        </authorList>
    </citation>
    <scope>NUCLEOTIDE SEQUENCE [LARGE SCALE GENOMIC DNA]</scope>
    <source>
        <strain evidence="2">CGMCC 1.12859</strain>
    </source>
</reference>
<evidence type="ECO:0000313" key="1">
    <source>
        <dbReference type="EMBL" id="MFC7181573.1"/>
    </source>
</evidence>
<dbReference type="RefSeq" id="WP_345704377.1">
    <property type="nucleotide sequence ID" value="NZ_BAABKV010000001.1"/>
</dbReference>
<gene>
    <name evidence="1" type="ORF">ACFQMG_18650</name>
</gene>
<accession>A0ABW2FZ62</accession>